<comment type="caution">
    <text evidence="1">The sequence shown here is derived from an EMBL/GenBank/DDBJ whole genome shotgun (WGS) entry which is preliminary data.</text>
</comment>
<organism evidence="1 2">
    <name type="scientific">Massilia aquatica</name>
    <dbReference type="NCBI Taxonomy" id="2609000"/>
    <lineage>
        <taxon>Bacteria</taxon>
        <taxon>Pseudomonadati</taxon>
        <taxon>Pseudomonadota</taxon>
        <taxon>Betaproteobacteria</taxon>
        <taxon>Burkholderiales</taxon>
        <taxon>Oxalobacteraceae</taxon>
        <taxon>Telluria group</taxon>
        <taxon>Massilia</taxon>
    </lineage>
</organism>
<evidence type="ECO:0000313" key="2">
    <source>
        <dbReference type="Proteomes" id="UP000819052"/>
    </source>
</evidence>
<dbReference type="EMBL" id="VVIW01000003">
    <property type="protein sequence ID" value="NHZ40100.1"/>
    <property type="molecule type" value="Genomic_DNA"/>
</dbReference>
<sequence length="162" mass="18516">MSKRPTLTLRWPVKTPPVPDIVFVDVTEDSAPPALKPIRVATLPPVEHVTVEEEHRVNVLRLLEGWAAWIRTDEPLAEGVPRQSMGAPDARIHGVEDMEIEANKHSVRVVHTAVWELDVVEREAVLMHYRLKRRGVWRADFAKVFDQAVDSLYEFLKDRVAC</sequence>
<keyword evidence="2" id="KW-1185">Reference proteome</keyword>
<accession>A0ABX0LYX8</accession>
<dbReference type="Proteomes" id="UP000819052">
    <property type="component" value="Unassembled WGS sequence"/>
</dbReference>
<name>A0ABX0LYX8_9BURK</name>
<reference evidence="1 2" key="1">
    <citation type="submission" date="2019-09" db="EMBL/GenBank/DDBJ databases">
        <title>Taxonomy of Antarctic Massilia spp.: description of Massilia rubra sp. nov., Massilia aquatica sp. nov., Massilia mucilaginosa sp. nov., Massilia frigida sp. nov. isolated from streams, lakes and regoliths.</title>
        <authorList>
            <person name="Holochova P."/>
            <person name="Sedlacek I."/>
            <person name="Kralova S."/>
            <person name="Maslanova I."/>
            <person name="Busse H.-J."/>
            <person name="Stankova E."/>
            <person name="Vrbovska V."/>
            <person name="Kovarovic V."/>
            <person name="Bartak M."/>
            <person name="Svec P."/>
            <person name="Pantucek R."/>
        </authorList>
    </citation>
    <scope>NUCLEOTIDE SEQUENCE [LARGE SCALE GENOMIC DNA]</scope>
    <source>
        <strain evidence="1 2">CCM 8693</strain>
    </source>
</reference>
<evidence type="ECO:0000313" key="1">
    <source>
        <dbReference type="EMBL" id="NHZ40100.1"/>
    </source>
</evidence>
<protein>
    <submittedName>
        <fullName evidence="1">Uncharacterized protein</fullName>
    </submittedName>
</protein>
<dbReference type="RefSeq" id="WP_167075946.1">
    <property type="nucleotide sequence ID" value="NZ_VVIW01000003.1"/>
</dbReference>
<gene>
    <name evidence="1" type="ORF">F1609_07990</name>
</gene>
<proteinExistence type="predicted"/>